<feature type="transmembrane region" description="Helical" evidence="2">
    <location>
        <begin position="269"/>
        <end position="289"/>
    </location>
</feature>
<reference evidence="3" key="1">
    <citation type="submission" date="2020-07" db="EMBL/GenBank/DDBJ databases">
        <title>Huge and variable diversity of episymbiotic CPR bacteria and DPANN archaea in groundwater ecosystems.</title>
        <authorList>
            <person name="He C.Y."/>
            <person name="Keren R."/>
            <person name="Whittaker M."/>
            <person name="Farag I.F."/>
            <person name="Doudna J."/>
            <person name="Cate J.H.D."/>
            <person name="Banfield J.F."/>
        </authorList>
    </citation>
    <scope>NUCLEOTIDE SEQUENCE</scope>
    <source>
        <strain evidence="3">NC_groundwater_1482_Ag_S-0.65um_47_24</strain>
    </source>
</reference>
<keyword evidence="2" id="KW-1133">Transmembrane helix</keyword>
<keyword evidence="2" id="KW-0812">Transmembrane</keyword>
<organism evidence="3 4">
    <name type="scientific">Tectimicrobiota bacterium</name>
    <dbReference type="NCBI Taxonomy" id="2528274"/>
    <lineage>
        <taxon>Bacteria</taxon>
        <taxon>Pseudomonadati</taxon>
        <taxon>Nitrospinota/Tectimicrobiota group</taxon>
        <taxon>Candidatus Tectimicrobiota</taxon>
    </lineage>
</organism>
<feature type="region of interest" description="Disordered" evidence="1">
    <location>
        <begin position="245"/>
        <end position="264"/>
    </location>
</feature>
<accession>A0A933GJS2</accession>
<sequence length="354" mass="38834">MESLVQKKDYHWQKLMVIILLTGLGFLCFPASNVLAEQARDAPLTSTAPINQPVQPNSQVQPGQPLTFGQIQNAIDKITLQVWPEYDDPRVLVMVAGEFRDKVNYPRKFLFQAPKEADINSTCSLTADGTHLSQLYSVNKLEDSREISFNMPEPRFHYEYYYNPFNPLSESGQKTFDLSFKLPYPVDKLEVEIQQPLKATNFSLTPVSQTSGPDQGGFNAYRYVYNKLEAGQIVPFKVSYTKTDSAPSVKKTSNQSQMGSSSQPGNKSMIVILTIGAAAAMALGGYWIISGKRTVAQPAMVTTRRNAGAKHPERGGNGKGMGTVASGTKFCSSCGSRLSLKGKFCANCGAKVKS</sequence>
<evidence type="ECO:0000313" key="4">
    <source>
        <dbReference type="Proteomes" id="UP000772181"/>
    </source>
</evidence>
<evidence type="ECO:0000256" key="1">
    <source>
        <dbReference type="SAM" id="MobiDB-lite"/>
    </source>
</evidence>
<proteinExistence type="predicted"/>
<dbReference type="AlphaFoldDB" id="A0A933GJS2"/>
<evidence type="ECO:0000313" key="3">
    <source>
        <dbReference type="EMBL" id="MBI4594852.1"/>
    </source>
</evidence>
<protein>
    <submittedName>
        <fullName evidence="3">Zinc ribbon domain-containing protein</fullName>
    </submittedName>
</protein>
<dbReference type="EMBL" id="JACQWF010000024">
    <property type="protein sequence ID" value="MBI4594852.1"/>
    <property type="molecule type" value="Genomic_DNA"/>
</dbReference>
<name>A0A933GJS2_UNCTE</name>
<gene>
    <name evidence="3" type="ORF">HY730_00560</name>
</gene>
<evidence type="ECO:0000256" key="2">
    <source>
        <dbReference type="SAM" id="Phobius"/>
    </source>
</evidence>
<keyword evidence="2" id="KW-0472">Membrane</keyword>
<comment type="caution">
    <text evidence="3">The sequence shown here is derived from an EMBL/GenBank/DDBJ whole genome shotgun (WGS) entry which is preliminary data.</text>
</comment>
<dbReference type="Proteomes" id="UP000772181">
    <property type="component" value="Unassembled WGS sequence"/>
</dbReference>